<name>A0ABS3U2N3_9ACTN</name>
<feature type="coiled-coil region" evidence="1">
    <location>
        <begin position="269"/>
        <end position="329"/>
    </location>
</feature>
<feature type="region of interest" description="Disordered" evidence="2">
    <location>
        <begin position="1"/>
        <end position="40"/>
    </location>
</feature>
<organism evidence="3 4">
    <name type="scientific">Glycomyces niveus</name>
    <dbReference type="NCBI Taxonomy" id="2820287"/>
    <lineage>
        <taxon>Bacteria</taxon>
        <taxon>Bacillati</taxon>
        <taxon>Actinomycetota</taxon>
        <taxon>Actinomycetes</taxon>
        <taxon>Glycomycetales</taxon>
        <taxon>Glycomycetaceae</taxon>
        <taxon>Glycomyces</taxon>
    </lineage>
</organism>
<evidence type="ECO:0000256" key="1">
    <source>
        <dbReference type="SAM" id="Coils"/>
    </source>
</evidence>
<evidence type="ECO:0000313" key="4">
    <source>
        <dbReference type="Proteomes" id="UP000681341"/>
    </source>
</evidence>
<accession>A0ABS3U2N3</accession>
<comment type="caution">
    <text evidence="3">The sequence shown here is derived from an EMBL/GenBank/DDBJ whole genome shotgun (WGS) entry which is preliminary data.</text>
</comment>
<keyword evidence="1" id="KW-0175">Coiled coil</keyword>
<gene>
    <name evidence="3" type="ORF">J5V16_09190</name>
</gene>
<feature type="compositionally biased region" description="Basic and acidic residues" evidence="2">
    <location>
        <begin position="1"/>
        <end position="14"/>
    </location>
</feature>
<evidence type="ECO:0000256" key="2">
    <source>
        <dbReference type="SAM" id="MobiDB-lite"/>
    </source>
</evidence>
<sequence length="457" mass="50024">MVKRGPVDRDDERASAGSRGNGNSRSETHGEDHARSSQTDLLRLQRRMGNRAVGQLIQGNQPSLQRSAGPPVSVQRELPSHVGIFSMDLVKGKHNALVGRINTEVVPKIGRCGDLAVALKQFGDTAGIDAEVVKQASTRIRHESDKPGTQAIEKATETYLKAYEALEVAPVPEVETRAVDEATAALYGKVDAAAKVRVQDWQSKAKGAVDAEKKRIETYAKDIGTGVDLTLKSLKVFVTGKDAADVGIEFAKEASTKLAEWILSKQPRIKNMEETLEKTNRLLLEIQTLEAEQEIKAAEHALTKATLALNEKMREIGRTVKELERAERDLTIDMRALGLEGAAQAVETRAAARRTANEMLIALDECQLAIEALLPEAIDVHQTFAAIAATSRGPGSTTPLSPEQEGELASFIKHGSGSKTYLEDNLNLLERYRPFIESGHYDKIYKPIQETLHQTQI</sequence>
<feature type="compositionally biased region" description="Basic and acidic residues" evidence="2">
    <location>
        <begin position="26"/>
        <end position="35"/>
    </location>
</feature>
<feature type="compositionally biased region" description="Low complexity" evidence="2">
    <location>
        <begin position="15"/>
        <end position="25"/>
    </location>
</feature>
<protein>
    <submittedName>
        <fullName evidence="3">Uncharacterized protein</fullName>
    </submittedName>
</protein>
<keyword evidence="4" id="KW-1185">Reference proteome</keyword>
<dbReference type="Proteomes" id="UP000681341">
    <property type="component" value="Unassembled WGS sequence"/>
</dbReference>
<proteinExistence type="predicted"/>
<evidence type="ECO:0000313" key="3">
    <source>
        <dbReference type="EMBL" id="MBO3732995.1"/>
    </source>
</evidence>
<reference evidence="3 4" key="1">
    <citation type="submission" date="2021-03" db="EMBL/GenBank/DDBJ databases">
        <title>Glycomyces sp. nov., a novel actinomycete isolated from soil.</title>
        <authorList>
            <person name="Yang X."/>
            <person name="Xu X."/>
        </authorList>
    </citation>
    <scope>NUCLEOTIDE SEQUENCE [LARGE SCALE GENOMIC DNA]</scope>
    <source>
        <strain evidence="3 4">NEAU-S30</strain>
    </source>
</reference>
<dbReference type="EMBL" id="JAGFNP010000004">
    <property type="protein sequence ID" value="MBO3732995.1"/>
    <property type="molecule type" value="Genomic_DNA"/>
</dbReference>
<dbReference type="RefSeq" id="WP_208495805.1">
    <property type="nucleotide sequence ID" value="NZ_JAGFNP010000004.1"/>
</dbReference>